<dbReference type="AlphaFoldDB" id="V6S2Z2"/>
<feature type="chain" id="PRO_5030178752" evidence="2">
    <location>
        <begin position="19"/>
        <end position="577"/>
    </location>
</feature>
<evidence type="ECO:0000256" key="2">
    <source>
        <dbReference type="SAM" id="SignalP"/>
    </source>
</evidence>
<feature type="coiled-coil region" evidence="1">
    <location>
        <begin position="545"/>
        <end position="572"/>
    </location>
</feature>
<feature type="domain" description="Peptidase S74" evidence="3">
    <location>
        <begin position="444"/>
        <end position="559"/>
    </location>
</feature>
<sequence>MKKIIYFLFIILPFVATSQVGIGTTNPNPSSLLDITDTTKGVLVPRMTQAQRDAITGPATGLLIYQTNNSPGFYYFNGTIWVSFASAGWSTTGNNGTSPSINKVGTIDNQGFSLATNNTEKIRVSNTGNVGIGTNAPSTRLHIVGSSFEYLQPFTSIATGNITTSTAASLYYINNNTSCGVDDGWRIENTSSANCTNCNGNRAVIDYGASSCAQNATLVVQLGVINIDTVTISFDYGYDDYNTTDQFIATLYNNTTNSVVATFFNLSTADANATHSGNYTIIPGNNYSLRFQYIGTYAGGATVDNISVRSSNGLQIVDGFQANGKVLVSNATGQATWQNPTPSNTIDQDWTWNSGSTNTDPIYHVANVFIGSGATTTTRNLQAWNGTATGTIVEVGSVEYLQDGTNEIRVSDLFTPLTDASQDLGSTARRWTAVYASNGTIQTSDERLKEDIKPLEYGLEEILKLRPVSFQWKEEKADDFIIPSKEKETKLGFIAQEVLQVIPEAIVTKDWFIDGEHPENGLQEKESERLGISYSEIIPVTIKAIQEQQIKIDALKETNKKLKNLVNQIKQSHPNRK</sequence>
<reference evidence="4 5" key="1">
    <citation type="journal article" date="2015" name="Stand. Genomic Sci.">
        <title>Genomic Encyclopedia of Bacterial and Archaeal Type Strains, Phase III: the genomes of soil and plant-associated and newly described type strains.</title>
        <authorList>
            <person name="Whitman W.B."/>
            <person name="Woyke T."/>
            <person name="Klenk H.P."/>
            <person name="Zhou Y."/>
            <person name="Lilburn T.G."/>
            <person name="Beck B.J."/>
            <person name="De Vos P."/>
            <person name="Vandamme P."/>
            <person name="Eisen J.A."/>
            <person name="Garrity G."/>
            <person name="Hugenholtz P."/>
            <person name="Kyrpides N.C."/>
        </authorList>
    </citation>
    <scope>NUCLEOTIDE SEQUENCE [LARGE SCALE GENOMIC DNA]</scope>
    <source>
        <strain evidence="4 5">CGMCC 1.7270</strain>
    </source>
</reference>
<proteinExistence type="predicted"/>
<gene>
    <name evidence="4" type="ORF">IP98_01682</name>
</gene>
<dbReference type="PROSITE" id="PS51688">
    <property type="entry name" value="ICA"/>
    <property type="match status" value="1"/>
</dbReference>
<dbReference type="Gene3D" id="1.10.10.10">
    <property type="entry name" value="Winged helix-like DNA-binding domain superfamily/Winged helix DNA-binding domain"/>
    <property type="match status" value="1"/>
</dbReference>
<dbReference type="STRING" id="1341154.FCR2A7T_10800"/>
<dbReference type="InterPro" id="IPR030392">
    <property type="entry name" value="S74_ICA"/>
</dbReference>
<dbReference type="InterPro" id="IPR036388">
    <property type="entry name" value="WH-like_DNA-bd_sf"/>
</dbReference>
<feature type="signal peptide" evidence="2">
    <location>
        <begin position="1"/>
        <end position="18"/>
    </location>
</feature>
<name>V6S2Z2_9FLAO</name>
<keyword evidence="5" id="KW-1185">Reference proteome</keyword>
<comment type="caution">
    <text evidence="4">The sequence shown here is derived from an EMBL/GenBank/DDBJ whole genome shotgun (WGS) entry which is preliminary data.</text>
</comment>
<accession>V6S2Z2</accession>
<evidence type="ECO:0000256" key="1">
    <source>
        <dbReference type="SAM" id="Coils"/>
    </source>
</evidence>
<keyword evidence="2" id="KW-0732">Signal</keyword>
<protein>
    <submittedName>
        <fullName evidence="4">Endosialidase-like protein</fullName>
    </submittedName>
</protein>
<dbReference type="Pfam" id="PF13884">
    <property type="entry name" value="Peptidase_S74"/>
    <property type="match status" value="1"/>
</dbReference>
<keyword evidence="1" id="KW-0175">Coiled coil</keyword>
<dbReference type="RefSeq" id="WP_023570241.1">
    <property type="nucleotide sequence ID" value="NZ_AVBI01000012.1"/>
</dbReference>
<dbReference type="Proteomes" id="UP000319848">
    <property type="component" value="Unassembled WGS sequence"/>
</dbReference>
<evidence type="ECO:0000259" key="3">
    <source>
        <dbReference type="PROSITE" id="PS51688"/>
    </source>
</evidence>
<evidence type="ECO:0000313" key="5">
    <source>
        <dbReference type="Proteomes" id="UP000319848"/>
    </source>
</evidence>
<dbReference type="OrthoDB" id="581140at2"/>
<dbReference type="EMBL" id="VLKQ01000007">
    <property type="protein sequence ID" value="TWI12108.1"/>
    <property type="molecule type" value="Genomic_DNA"/>
</dbReference>
<organism evidence="4 5">
    <name type="scientific">Flavobacterium cauense R2A-7</name>
    <dbReference type="NCBI Taxonomy" id="1341154"/>
    <lineage>
        <taxon>Bacteria</taxon>
        <taxon>Pseudomonadati</taxon>
        <taxon>Bacteroidota</taxon>
        <taxon>Flavobacteriia</taxon>
        <taxon>Flavobacteriales</taxon>
        <taxon>Flavobacteriaceae</taxon>
        <taxon>Flavobacterium</taxon>
    </lineage>
</organism>
<evidence type="ECO:0000313" key="4">
    <source>
        <dbReference type="EMBL" id="TWI12108.1"/>
    </source>
</evidence>